<dbReference type="Proteomes" id="UP000177043">
    <property type="component" value="Unassembled WGS sequence"/>
</dbReference>
<proteinExistence type="predicted"/>
<evidence type="ECO:0000256" key="3">
    <source>
        <dbReference type="ARBA" id="ARBA00023052"/>
    </source>
</evidence>
<dbReference type="AlphaFoldDB" id="A0A1G2QCV5"/>
<dbReference type="Gene3D" id="3.40.50.970">
    <property type="match status" value="1"/>
</dbReference>
<evidence type="ECO:0000313" key="5">
    <source>
        <dbReference type="EMBL" id="OHA58415.1"/>
    </source>
</evidence>
<dbReference type="Pfam" id="PF00676">
    <property type="entry name" value="E1_dh"/>
    <property type="match status" value="1"/>
</dbReference>
<organism evidence="5 6">
    <name type="scientific">Candidatus Vogelbacteria bacterium RIFOXYD1_FULL_44_32</name>
    <dbReference type="NCBI Taxonomy" id="1802438"/>
    <lineage>
        <taxon>Bacteria</taxon>
        <taxon>Candidatus Vogeliibacteriota</taxon>
    </lineage>
</organism>
<dbReference type="InterPro" id="IPR001017">
    <property type="entry name" value="DH_E1"/>
</dbReference>
<comment type="cofactor">
    <cofactor evidence="1">
        <name>thiamine diphosphate</name>
        <dbReference type="ChEBI" id="CHEBI:58937"/>
    </cofactor>
</comment>
<dbReference type="PANTHER" id="PTHR11516:SF60">
    <property type="entry name" value="PYRUVATE DEHYDROGENASE E1 COMPONENT SUBUNIT ALPHA"/>
    <property type="match status" value="1"/>
</dbReference>
<evidence type="ECO:0000313" key="6">
    <source>
        <dbReference type="Proteomes" id="UP000177043"/>
    </source>
</evidence>
<dbReference type="PANTHER" id="PTHR11516">
    <property type="entry name" value="PYRUVATE DEHYDROGENASE E1 COMPONENT, ALPHA SUBUNIT BACTERIAL AND ORGANELLAR"/>
    <property type="match status" value="1"/>
</dbReference>
<dbReference type="SUPFAM" id="SSF52518">
    <property type="entry name" value="Thiamin diphosphate-binding fold (THDP-binding)"/>
    <property type="match status" value="1"/>
</dbReference>
<evidence type="ECO:0000256" key="2">
    <source>
        <dbReference type="ARBA" id="ARBA00023002"/>
    </source>
</evidence>
<reference evidence="5 6" key="1">
    <citation type="journal article" date="2016" name="Nat. Commun.">
        <title>Thousands of microbial genomes shed light on interconnected biogeochemical processes in an aquifer system.</title>
        <authorList>
            <person name="Anantharaman K."/>
            <person name="Brown C.T."/>
            <person name="Hug L.A."/>
            <person name="Sharon I."/>
            <person name="Castelle C.J."/>
            <person name="Probst A.J."/>
            <person name="Thomas B.C."/>
            <person name="Singh A."/>
            <person name="Wilkins M.J."/>
            <person name="Karaoz U."/>
            <person name="Brodie E.L."/>
            <person name="Williams K.H."/>
            <person name="Hubbard S.S."/>
            <person name="Banfield J.F."/>
        </authorList>
    </citation>
    <scope>NUCLEOTIDE SEQUENCE [LARGE SCALE GENOMIC DNA]</scope>
</reference>
<dbReference type="EMBL" id="MHTJ01000003">
    <property type="protein sequence ID" value="OHA58415.1"/>
    <property type="molecule type" value="Genomic_DNA"/>
</dbReference>
<protein>
    <recommendedName>
        <fullName evidence="4">Dehydrogenase E1 component domain-containing protein</fullName>
    </recommendedName>
</protein>
<evidence type="ECO:0000256" key="1">
    <source>
        <dbReference type="ARBA" id="ARBA00001964"/>
    </source>
</evidence>
<evidence type="ECO:0000259" key="4">
    <source>
        <dbReference type="Pfam" id="PF00676"/>
    </source>
</evidence>
<dbReference type="GO" id="GO:0004739">
    <property type="term" value="F:pyruvate dehydrogenase (acetyl-transferring) activity"/>
    <property type="evidence" value="ECO:0007669"/>
    <property type="project" value="TreeGrafter"/>
</dbReference>
<dbReference type="CDD" id="cd02000">
    <property type="entry name" value="TPP_E1_PDC_ADC_BCADC"/>
    <property type="match status" value="1"/>
</dbReference>
<keyword evidence="3" id="KW-0786">Thiamine pyrophosphate</keyword>
<name>A0A1G2QCV5_9BACT</name>
<sequence length="320" mass="35789">MSSPLLLDAYKKMLSIRIAEEEIAKYYLENKVMSFVHFCVGQEAVAVGVCNALEKEDRVMGNHRSHGHYLAKGGNLKKMICELLGKEDGLAKGKGGSMHMIDKSVNFIGSTPILGSAVPLANGSSFEQKYSAKKNITAVFCGDGAFEEGVVYETLNLAALFNLPLLLVVENNLYSVNSKMRDRRSAKHNTEQIVTGFGVEYIKADGNDYQDVFNKSKRLVEKIKNGEGPAVLECITYRHMAHSAPIFDDAQGYREEDVLEVRLEKDSLKKLKDQLYSEGIAENMLVEIEKEIHNQVDKSLKYAIEAKYPDKENLYANLYV</sequence>
<dbReference type="InterPro" id="IPR050642">
    <property type="entry name" value="PDH_E1_Alpha_Subunit"/>
</dbReference>
<dbReference type="InterPro" id="IPR029061">
    <property type="entry name" value="THDP-binding"/>
</dbReference>
<dbReference type="STRING" id="1802438.A2571_01385"/>
<dbReference type="GO" id="GO:0006086">
    <property type="term" value="P:pyruvate decarboxylation to acetyl-CoA"/>
    <property type="evidence" value="ECO:0007669"/>
    <property type="project" value="TreeGrafter"/>
</dbReference>
<feature type="domain" description="Dehydrogenase E1 component" evidence="4">
    <location>
        <begin position="12"/>
        <end position="310"/>
    </location>
</feature>
<comment type="caution">
    <text evidence="5">The sequence shown here is derived from an EMBL/GenBank/DDBJ whole genome shotgun (WGS) entry which is preliminary data.</text>
</comment>
<keyword evidence="2" id="KW-0560">Oxidoreductase</keyword>
<gene>
    <name evidence="5" type="ORF">A2571_01385</name>
</gene>
<accession>A0A1G2QCV5</accession>